<accession>A0A8C6P7Y5</accession>
<keyword evidence="2" id="KW-1185">Reference proteome</keyword>
<protein>
    <submittedName>
        <fullName evidence="1">Uncharacterized protein</fullName>
    </submittedName>
</protein>
<reference evidence="1" key="3">
    <citation type="submission" date="2025-09" db="UniProtKB">
        <authorList>
            <consortium name="Ensembl"/>
        </authorList>
    </citation>
    <scope>IDENTIFICATION</scope>
</reference>
<dbReference type="GeneTree" id="ENSGT01030000235173"/>
<reference evidence="1" key="2">
    <citation type="submission" date="2025-08" db="UniProtKB">
        <authorList>
            <consortium name="Ensembl"/>
        </authorList>
    </citation>
    <scope>IDENTIFICATION</scope>
</reference>
<dbReference type="AlphaFoldDB" id="A0A8C6P7Y5"/>
<evidence type="ECO:0000313" key="1">
    <source>
        <dbReference type="Ensembl" id="ENSNFUP00015039551.1"/>
    </source>
</evidence>
<organism evidence="1 2">
    <name type="scientific">Nothobranchius furzeri</name>
    <name type="common">Turquoise killifish</name>
    <dbReference type="NCBI Taxonomy" id="105023"/>
    <lineage>
        <taxon>Eukaryota</taxon>
        <taxon>Metazoa</taxon>
        <taxon>Chordata</taxon>
        <taxon>Craniata</taxon>
        <taxon>Vertebrata</taxon>
        <taxon>Euteleostomi</taxon>
        <taxon>Actinopterygii</taxon>
        <taxon>Neopterygii</taxon>
        <taxon>Teleostei</taxon>
        <taxon>Neoteleostei</taxon>
        <taxon>Acanthomorphata</taxon>
        <taxon>Ovalentaria</taxon>
        <taxon>Atherinomorphae</taxon>
        <taxon>Cyprinodontiformes</taxon>
        <taxon>Nothobranchiidae</taxon>
        <taxon>Nothobranchius</taxon>
    </lineage>
</organism>
<evidence type="ECO:0000313" key="2">
    <source>
        <dbReference type="Proteomes" id="UP000694548"/>
    </source>
</evidence>
<sequence length="66" mass="7861">MACAENEGWITHRRLCRRLAENKRRLDAERSQTRVNIGVAFQRWRKLRNSQGMKTDSMVALFLLDR</sequence>
<dbReference type="Ensembl" id="ENSNFUT00015041285.1">
    <property type="protein sequence ID" value="ENSNFUP00015039551.1"/>
    <property type="gene ID" value="ENSNFUG00015019050.1"/>
</dbReference>
<proteinExistence type="predicted"/>
<name>A0A8C6P7Y5_NOTFU</name>
<reference evidence="1" key="1">
    <citation type="submission" date="2014-08" db="EMBL/GenBank/DDBJ databases">
        <authorList>
            <person name="Senf B."/>
            <person name="Petzold A."/>
            <person name="Downie B.R."/>
            <person name="Koch P."/>
            <person name="Platzer M."/>
        </authorList>
    </citation>
    <scope>NUCLEOTIDE SEQUENCE [LARGE SCALE GENOMIC DNA]</scope>
    <source>
        <strain evidence="1">GRZ</strain>
    </source>
</reference>
<dbReference type="Proteomes" id="UP000694548">
    <property type="component" value="Chromosome sgr16"/>
</dbReference>